<organism evidence="1">
    <name type="scientific">freshwater metagenome</name>
    <dbReference type="NCBI Taxonomy" id="449393"/>
    <lineage>
        <taxon>unclassified sequences</taxon>
        <taxon>metagenomes</taxon>
        <taxon>ecological metagenomes</taxon>
    </lineage>
</organism>
<evidence type="ECO:0000313" key="1">
    <source>
        <dbReference type="EMBL" id="CAB4551837.1"/>
    </source>
</evidence>
<accession>A0A6J6CKJ1</accession>
<name>A0A6J6CKJ1_9ZZZZ</name>
<dbReference type="AlphaFoldDB" id="A0A6J6CKJ1"/>
<sequence length="172" mass="18000">MSSAAGSSRSFTAVSFTEISASWPALSPPTNFDLNVVSSPAVRVSSASSIPSKRFPEPISYEMFSAESMVLPSTTAIRSMVVKSPFLAGRSTDFRLPNLALRASSSASSSFASTETSSTLTFRPLYSLSSSSGRTSTSISTIRFPSNVFSSGLCLMSAAGCPSGRNFDSSRA</sequence>
<protein>
    <submittedName>
        <fullName evidence="1">Unannotated protein</fullName>
    </submittedName>
</protein>
<dbReference type="EMBL" id="CAEZSZ010000023">
    <property type="protein sequence ID" value="CAB4551837.1"/>
    <property type="molecule type" value="Genomic_DNA"/>
</dbReference>
<proteinExistence type="predicted"/>
<reference evidence="1" key="1">
    <citation type="submission" date="2020-05" db="EMBL/GenBank/DDBJ databases">
        <authorList>
            <person name="Chiriac C."/>
            <person name="Salcher M."/>
            <person name="Ghai R."/>
            <person name="Kavagutti S V."/>
        </authorList>
    </citation>
    <scope>NUCLEOTIDE SEQUENCE</scope>
</reference>
<gene>
    <name evidence="1" type="ORF">UFOPK1561_00334</name>
</gene>